<dbReference type="EMBL" id="LSTR01000081">
    <property type="protein sequence ID" value="OAH38596.1"/>
    <property type="molecule type" value="Genomic_DNA"/>
</dbReference>
<name>A0A177JCU1_SPHYA</name>
<accession>A0A177JCU1</accession>
<dbReference type="Proteomes" id="UP000077262">
    <property type="component" value="Unassembled WGS sequence"/>
</dbReference>
<sequence>MSDGSESELIRVTSDLERLHVLMSRLYGTAGQTETSPKLEVTLYDSRDDIKRLGLRNLRSEEGPFAKDFAGQRYYDPRTDGDVIAIARSDQIVHLDTSISHDRFCEGLAQNGVDCIGKKEPYLPSVVRSWQSILYSAFAQHFILTNAPRPYPRWYLDGIGALFSSMEVQGDGSLDYAKPPVGYRQIFYAYGDVNGRDILTGSYLSAPSRRMVWTPYHAWLITHFFVFSDLKPELGAQFRQYMAAIGRGASPEKAALVFRDMTRLSRQIGGYAERGKSFSTAKPLEEASQPSPLVTMLSLAEVAVLDANLKLSDLPPILALSEESIGNAPTQWVDQARNEVIQLPFNAAAMLVIVEAECRNARLRECLTDAERVLAQSPENARALAWKGVALAEQALHSPQGQRANALAVARETIDRALQLDPNDPVAAIAYFQSFTKVGEPVPEPAMVSLAKIATSVPAAPRPRLLLGKELLRQGNTELAQKLLWPVIYGAYDSPESEIAKRLLAISANSN</sequence>
<proteinExistence type="predicted"/>
<dbReference type="Gene3D" id="1.25.40.10">
    <property type="entry name" value="Tetratricopeptide repeat domain"/>
    <property type="match status" value="1"/>
</dbReference>
<dbReference type="AlphaFoldDB" id="A0A177JCU1"/>
<dbReference type="InterPro" id="IPR011990">
    <property type="entry name" value="TPR-like_helical_dom_sf"/>
</dbReference>
<protein>
    <recommendedName>
        <fullName evidence="3">Tetratricopeptide repeat protein</fullName>
    </recommendedName>
</protein>
<gene>
    <name evidence="1" type="ORF">AX777_23430</name>
</gene>
<evidence type="ECO:0008006" key="3">
    <source>
        <dbReference type="Google" id="ProtNLM"/>
    </source>
</evidence>
<evidence type="ECO:0000313" key="2">
    <source>
        <dbReference type="Proteomes" id="UP000077262"/>
    </source>
</evidence>
<organism evidence="1 2">
    <name type="scientific">Sphingobium yanoikuyae</name>
    <name type="common">Sphingomonas yanoikuyae</name>
    <dbReference type="NCBI Taxonomy" id="13690"/>
    <lineage>
        <taxon>Bacteria</taxon>
        <taxon>Pseudomonadati</taxon>
        <taxon>Pseudomonadota</taxon>
        <taxon>Alphaproteobacteria</taxon>
        <taxon>Sphingomonadales</taxon>
        <taxon>Sphingomonadaceae</taxon>
        <taxon>Sphingobium</taxon>
    </lineage>
</organism>
<dbReference type="SUPFAM" id="SSF48452">
    <property type="entry name" value="TPR-like"/>
    <property type="match status" value="1"/>
</dbReference>
<comment type="caution">
    <text evidence="1">The sequence shown here is derived from an EMBL/GenBank/DDBJ whole genome shotgun (WGS) entry which is preliminary data.</text>
</comment>
<evidence type="ECO:0000313" key="1">
    <source>
        <dbReference type="EMBL" id="OAH38596.1"/>
    </source>
</evidence>
<reference evidence="1 2" key="1">
    <citation type="submission" date="2016-02" db="EMBL/GenBank/DDBJ databases">
        <authorList>
            <person name="Wen L."/>
            <person name="He K."/>
            <person name="Yang H."/>
        </authorList>
    </citation>
    <scope>NUCLEOTIDE SEQUENCE [LARGE SCALE GENOMIC DNA]</scope>
    <source>
        <strain evidence="1 2">CD09_2</strain>
    </source>
</reference>